<dbReference type="Proteomes" id="UP000261739">
    <property type="component" value="Unassembled WGS sequence"/>
</dbReference>
<reference evidence="2 3" key="1">
    <citation type="journal article" date="2018" name="Nat. Biotechnol.">
        <title>A standardized bacterial taxonomy based on genome phylogeny substantially revises the tree of life.</title>
        <authorList>
            <person name="Parks D.H."/>
            <person name="Chuvochina M."/>
            <person name="Waite D.W."/>
            <person name="Rinke C."/>
            <person name="Skarshewski A."/>
            <person name="Chaumeil P.A."/>
            <person name="Hugenholtz P."/>
        </authorList>
    </citation>
    <scope>NUCLEOTIDE SEQUENCE [LARGE SCALE GENOMIC DNA]</scope>
    <source>
        <strain evidence="2">UBA11247</strain>
    </source>
</reference>
<feature type="compositionally biased region" description="Acidic residues" evidence="1">
    <location>
        <begin position="227"/>
        <end position="248"/>
    </location>
</feature>
<evidence type="ECO:0000313" key="3">
    <source>
        <dbReference type="Proteomes" id="UP000261739"/>
    </source>
</evidence>
<dbReference type="EMBL" id="DQID01000325">
    <property type="protein sequence ID" value="HCT15622.1"/>
    <property type="molecule type" value="Genomic_DNA"/>
</dbReference>
<organism evidence="2 3">
    <name type="scientific">Corynebacterium nuruki</name>
    <dbReference type="NCBI Taxonomy" id="1032851"/>
    <lineage>
        <taxon>Bacteria</taxon>
        <taxon>Bacillati</taxon>
        <taxon>Actinomycetota</taxon>
        <taxon>Actinomycetes</taxon>
        <taxon>Mycobacteriales</taxon>
        <taxon>Corynebacteriaceae</taxon>
        <taxon>Corynebacterium</taxon>
    </lineage>
</organism>
<dbReference type="STRING" id="863239.GCA_000213935_00944"/>
<feature type="region of interest" description="Disordered" evidence="1">
    <location>
        <begin position="213"/>
        <end position="248"/>
    </location>
</feature>
<gene>
    <name evidence="2" type="ORF">DIW82_12790</name>
</gene>
<dbReference type="AlphaFoldDB" id="A0A3D4T273"/>
<comment type="caution">
    <text evidence="2">The sequence shown here is derived from an EMBL/GenBank/DDBJ whole genome shotgun (WGS) entry which is preliminary data.</text>
</comment>
<evidence type="ECO:0000313" key="2">
    <source>
        <dbReference type="EMBL" id="HCT15622.1"/>
    </source>
</evidence>
<dbReference type="RefSeq" id="WP_273053159.1">
    <property type="nucleotide sequence ID" value="NZ_DAITTW010000073.1"/>
</dbReference>
<name>A0A3D4T273_9CORY</name>
<accession>A0A3D4T273</accession>
<evidence type="ECO:0000256" key="1">
    <source>
        <dbReference type="SAM" id="MobiDB-lite"/>
    </source>
</evidence>
<proteinExistence type="predicted"/>
<protein>
    <submittedName>
        <fullName evidence="2">Uncharacterized protein</fullName>
    </submittedName>
</protein>
<sequence length="248" mass="27019">MTDTGIARVVFRHNPASDPQWTYYGINAPLAGSAQKLSEAKFSATRDLQFLSGEEEPAMRSYAEWAVEQEPAQNLAADPGSFVHPGVPIYVRTLQDEDTNLRLKRQNLAQAYLESVREVAELRTSLPALVGSDVESGDGPGEVILVTLFPQDLLGDALLNLTALDTVIFCLPEGASLGFLPVNGAEVWPDNGGPGLLDRLALDEFATVRDLMAASDWENNGHRDDRDDGDSDDEDDEDDEDDAGEDRD</sequence>